<accession>A0A4V6Q6N5</accession>
<protein>
    <submittedName>
        <fullName evidence="5">Golgi phosphoprotein 3 GPP34</fullName>
    </submittedName>
</protein>
<keyword evidence="6" id="KW-1185">Reference proteome</keyword>
<comment type="subcellular location">
    <subcellularLocation>
        <location evidence="1">Golgi apparatus membrane</location>
        <topology evidence="1">Peripheral membrane protein</topology>
        <orientation evidence="1">Cytoplasmic side</orientation>
    </subcellularLocation>
</comment>
<dbReference type="GO" id="GO:0005737">
    <property type="term" value="C:cytoplasm"/>
    <property type="evidence" value="ECO:0007669"/>
    <property type="project" value="UniProtKB-ARBA"/>
</dbReference>
<evidence type="ECO:0000313" key="5">
    <source>
        <dbReference type="EMBL" id="TDV45341.1"/>
    </source>
</evidence>
<dbReference type="EMBL" id="SOCP01000012">
    <property type="protein sequence ID" value="TDV45341.1"/>
    <property type="molecule type" value="Genomic_DNA"/>
</dbReference>
<name>A0A4V6Q6N5_9PSEU</name>
<sequence length="209" mass="23285">MLLLADDFFFVAHDSISMKRRLADRVVRLGLAGALLGEQVLFRRINVRGERIRVVDPSPPRDALAHTVLDHLLAEPGVTSMRDWLRFFAQDAYEKVLQRLIREGHVYVREERRFLRVITVFEPTMTTRAGWPESRLASRLSAGAALEPPDVVLAGLVAATGLDTYVLADTPPHARPYLQRVVSSLPPSLREVVNQTATAVGDAVLNART</sequence>
<dbReference type="InterPro" id="IPR008628">
    <property type="entry name" value="GPP34-like"/>
</dbReference>
<dbReference type="GO" id="GO:0070273">
    <property type="term" value="F:phosphatidylinositol-4-phosphate binding"/>
    <property type="evidence" value="ECO:0007669"/>
    <property type="project" value="InterPro"/>
</dbReference>
<comment type="caution">
    <text evidence="5">The sequence shown here is derived from an EMBL/GenBank/DDBJ whole genome shotgun (WGS) entry which is preliminary data.</text>
</comment>
<reference evidence="5 6" key="1">
    <citation type="submission" date="2019-03" db="EMBL/GenBank/DDBJ databases">
        <title>Genomic Encyclopedia of Archaeal and Bacterial Type Strains, Phase II (KMG-II): from individual species to whole genera.</title>
        <authorList>
            <person name="Goeker M."/>
        </authorList>
    </citation>
    <scope>NUCLEOTIDE SEQUENCE [LARGE SCALE GENOMIC DNA]</scope>
    <source>
        <strain evidence="5 6">DSM 45499</strain>
    </source>
</reference>
<dbReference type="Proteomes" id="UP000294927">
    <property type="component" value="Unassembled WGS sequence"/>
</dbReference>
<evidence type="ECO:0000256" key="1">
    <source>
        <dbReference type="ARBA" id="ARBA00004255"/>
    </source>
</evidence>
<dbReference type="Gene3D" id="1.10.3630.10">
    <property type="entry name" value="yeast vps74-n-term truncation variant domain like"/>
    <property type="match status" value="1"/>
</dbReference>
<dbReference type="GO" id="GO:0012505">
    <property type="term" value="C:endomembrane system"/>
    <property type="evidence" value="ECO:0007669"/>
    <property type="project" value="UniProtKB-ARBA"/>
</dbReference>
<organism evidence="5 6">
    <name type="scientific">Actinophytocola oryzae</name>
    <dbReference type="NCBI Taxonomy" id="502181"/>
    <lineage>
        <taxon>Bacteria</taxon>
        <taxon>Bacillati</taxon>
        <taxon>Actinomycetota</taxon>
        <taxon>Actinomycetes</taxon>
        <taxon>Pseudonocardiales</taxon>
        <taxon>Pseudonocardiaceae</taxon>
    </lineage>
</organism>
<evidence type="ECO:0000256" key="2">
    <source>
        <dbReference type="ARBA" id="ARBA00023034"/>
    </source>
</evidence>
<dbReference type="RefSeq" id="WP_166664302.1">
    <property type="nucleotide sequence ID" value="NZ_SOCP01000012.1"/>
</dbReference>
<gene>
    <name evidence="5" type="ORF">CLV71_1125</name>
</gene>
<dbReference type="Pfam" id="PF05719">
    <property type="entry name" value="GPP34"/>
    <property type="match status" value="1"/>
</dbReference>
<keyword evidence="3" id="KW-0446">Lipid-binding</keyword>
<evidence type="ECO:0000313" key="6">
    <source>
        <dbReference type="Proteomes" id="UP000294927"/>
    </source>
</evidence>
<keyword evidence="4" id="KW-0472">Membrane</keyword>
<proteinExistence type="predicted"/>
<dbReference type="AlphaFoldDB" id="A0A4V6Q6N5"/>
<evidence type="ECO:0000256" key="3">
    <source>
        <dbReference type="ARBA" id="ARBA00023121"/>
    </source>
</evidence>
<evidence type="ECO:0000256" key="4">
    <source>
        <dbReference type="ARBA" id="ARBA00023136"/>
    </source>
</evidence>
<keyword evidence="2" id="KW-0333">Golgi apparatus</keyword>
<dbReference type="InterPro" id="IPR038261">
    <property type="entry name" value="GPP34-like_sf"/>
</dbReference>